<evidence type="ECO:0000256" key="1">
    <source>
        <dbReference type="SAM" id="Phobius"/>
    </source>
</evidence>
<protein>
    <recommendedName>
        <fullName evidence="4">Tetratricopeptide repeat protein</fullName>
    </recommendedName>
</protein>
<keyword evidence="1" id="KW-0472">Membrane</keyword>
<dbReference type="InterPro" id="IPR016032">
    <property type="entry name" value="Sig_transdc_resp-reg_C-effctor"/>
</dbReference>
<evidence type="ECO:0000313" key="3">
    <source>
        <dbReference type="Proteomes" id="UP001595735"/>
    </source>
</evidence>
<dbReference type="Gene3D" id="1.25.40.10">
    <property type="entry name" value="Tetratricopeptide repeat domain"/>
    <property type="match status" value="2"/>
</dbReference>
<dbReference type="SUPFAM" id="SSF46894">
    <property type="entry name" value="C-terminal effector domain of the bipartite response regulators"/>
    <property type="match status" value="1"/>
</dbReference>
<accession>A0ABV7XV47</accession>
<comment type="caution">
    <text evidence="2">The sequence shown here is derived from an EMBL/GenBank/DDBJ whole genome shotgun (WGS) entry which is preliminary data.</text>
</comment>
<dbReference type="RefSeq" id="WP_290296944.1">
    <property type="nucleotide sequence ID" value="NZ_JAUFQR010000001.1"/>
</dbReference>
<sequence>MKNIDFLKRNLVPFIVLCSLLSSCTSKKKEKESFDYPLLQKNEALSLAGNYEKALELNREYLHLAQKNGYTDGAALCYINIANLSIIVGNYEKGLVFLKKAESLLNKSDNEALKARVFQEYGQMSKVARLHKTALEYNAKALYHTRKCSVEDQKKYILTKVFSNRADFLYEAKQSDSALIYFHKAMNIENTDLINSLIAKHHMFYTKQIDSVNFYLERALILANQRKEILDSRRGQVYRIAGDYYRTREKDAFALTYYQKGLDIYIKTRKVYNIPFIYEAMADTYGYLGDKEKQAEFNNKFTHAKEQLSKNQNNTVNLLIDKLLTEKEVSAQTFKFNVIIFSGLVLLLIILAGFLLYKRLKHSKKQIINETADLKNSITLLQSENENLSHKIIENNNELILLAKNNDSSFLTRFQEIHPDFIETLLKRNSDLSSTDLWLSAMISLNFSSKQIAAIMSIEHKSAQQKKYRLRKKLNIPSEEDFFVYFQKLENNESTE</sequence>
<proteinExistence type="predicted"/>
<reference evidence="3" key="1">
    <citation type="journal article" date="2019" name="Int. J. Syst. Evol. Microbiol.">
        <title>The Global Catalogue of Microorganisms (GCM) 10K type strain sequencing project: providing services to taxonomists for standard genome sequencing and annotation.</title>
        <authorList>
            <consortium name="The Broad Institute Genomics Platform"/>
            <consortium name="The Broad Institute Genome Sequencing Center for Infectious Disease"/>
            <person name="Wu L."/>
            <person name="Ma J."/>
        </authorList>
    </citation>
    <scope>NUCLEOTIDE SEQUENCE [LARGE SCALE GENOMIC DNA]</scope>
    <source>
        <strain evidence="3">CECT 7798</strain>
    </source>
</reference>
<evidence type="ECO:0008006" key="4">
    <source>
        <dbReference type="Google" id="ProtNLM"/>
    </source>
</evidence>
<dbReference type="InterPro" id="IPR019734">
    <property type="entry name" value="TPR_rpt"/>
</dbReference>
<feature type="transmembrane region" description="Helical" evidence="1">
    <location>
        <begin position="336"/>
        <end position="357"/>
    </location>
</feature>
<keyword evidence="1" id="KW-1133">Transmembrane helix</keyword>
<keyword evidence="3" id="KW-1185">Reference proteome</keyword>
<dbReference type="InterPro" id="IPR011990">
    <property type="entry name" value="TPR-like_helical_dom_sf"/>
</dbReference>
<name>A0ABV7XV47_9FLAO</name>
<dbReference type="SMART" id="SM00028">
    <property type="entry name" value="TPR"/>
    <property type="match status" value="3"/>
</dbReference>
<dbReference type="PROSITE" id="PS51257">
    <property type="entry name" value="PROKAR_LIPOPROTEIN"/>
    <property type="match status" value="1"/>
</dbReference>
<keyword evidence="1" id="KW-0812">Transmembrane</keyword>
<organism evidence="2 3">
    <name type="scientific">Chryseobacterium tructae</name>
    <dbReference type="NCBI Taxonomy" id="1037380"/>
    <lineage>
        <taxon>Bacteria</taxon>
        <taxon>Pseudomonadati</taxon>
        <taxon>Bacteroidota</taxon>
        <taxon>Flavobacteriia</taxon>
        <taxon>Flavobacteriales</taxon>
        <taxon>Weeksellaceae</taxon>
        <taxon>Chryseobacterium group</taxon>
        <taxon>Chryseobacterium</taxon>
    </lineage>
</organism>
<gene>
    <name evidence="2" type="ORF">ACFONJ_10720</name>
</gene>
<dbReference type="EMBL" id="JBHRYO010000002">
    <property type="protein sequence ID" value="MFC3756439.1"/>
    <property type="molecule type" value="Genomic_DNA"/>
</dbReference>
<dbReference type="SUPFAM" id="SSF48452">
    <property type="entry name" value="TPR-like"/>
    <property type="match status" value="2"/>
</dbReference>
<evidence type="ECO:0000313" key="2">
    <source>
        <dbReference type="EMBL" id="MFC3756439.1"/>
    </source>
</evidence>
<dbReference type="Proteomes" id="UP001595735">
    <property type="component" value="Unassembled WGS sequence"/>
</dbReference>